<reference evidence="8 9" key="1">
    <citation type="submission" date="2019-01" db="EMBL/GenBank/DDBJ databases">
        <title>Draft genome sequence of Psathyrella aberdarensis IHI B618.</title>
        <authorList>
            <person name="Buettner E."/>
            <person name="Kellner H."/>
        </authorList>
    </citation>
    <scope>NUCLEOTIDE SEQUENCE [LARGE SCALE GENOMIC DNA]</scope>
    <source>
        <strain evidence="8 9">IHI B618</strain>
    </source>
</reference>
<dbReference type="InterPro" id="IPR003000">
    <property type="entry name" value="Sirtuin"/>
</dbReference>
<dbReference type="AlphaFoldDB" id="A0A4Q2DQC8"/>
<sequence length="254" mass="28311">MRISVPHIPQASLLAKPSGLQITRAEAVDRLCRFIQEGRTTVLTGAGVSVDSGIRAYRGPDGRYMNPNYKPIFYHELMDDAEKGHHFRQRYWLRSYLGYPPVRDAQPNTTHFALASLLHSGNISRIITQHKPEVVFFGESIKQEVKQRSYHDIESSDQLLVVGTTLATYSAFRLVKHALDLKKPVILLNLGPTRADLLSNIEKINMASGTILVDVARLIIGRENQADPVLLNMLQSGVVNPPLPDDDRVPRAAG</sequence>
<dbReference type="InterPro" id="IPR050134">
    <property type="entry name" value="NAD-dep_sirtuin_deacylases"/>
</dbReference>
<dbReference type="EMBL" id="SDEE01000099">
    <property type="protein sequence ID" value="RXW21686.1"/>
    <property type="molecule type" value="Genomic_DNA"/>
</dbReference>
<dbReference type="PANTHER" id="PTHR11085:SF10">
    <property type="entry name" value="NAD-DEPENDENT PROTEIN DEACYLASE SIRTUIN-5, MITOCHONDRIAL-RELATED"/>
    <property type="match status" value="1"/>
</dbReference>
<dbReference type="SUPFAM" id="SSF52467">
    <property type="entry name" value="DHS-like NAD/FAD-binding domain"/>
    <property type="match status" value="1"/>
</dbReference>
<name>A0A4Q2DQC8_9AGAR</name>
<dbReference type="Gene3D" id="3.40.50.1220">
    <property type="entry name" value="TPP-binding domain"/>
    <property type="match status" value="1"/>
</dbReference>
<evidence type="ECO:0000256" key="6">
    <source>
        <dbReference type="PROSITE-ProRule" id="PRU00236"/>
    </source>
</evidence>
<protein>
    <recommendedName>
        <fullName evidence="7">Deacetylase sirtuin-type domain-containing protein</fullName>
    </recommendedName>
</protein>
<comment type="caution">
    <text evidence="8">The sequence shown here is derived from an EMBL/GenBank/DDBJ whole genome shotgun (WGS) entry which is preliminary data.</text>
</comment>
<evidence type="ECO:0000256" key="3">
    <source>
        <dbReference type="ARBA" id="ARBA00022679"/>
    </source>
</evidence>
<dbReference type="Proteomes" id="UP000290288">
    <property type="component" value="Unassembled WGS sequence"/>
</dbReference>
<dbReference type="PROSITE" id="PS50305">
    <property type="entry name" value="SIRTUIN"/>
    <property type="match status" value="1"/>
</dbReference>
<keyword evidence="4" id="KW-0520">NAD</keyword>
<evidence type="ECO:0000259" key="7">
    <source>
        <dbReference type="PROSITE" id="PS50305"/>
    </source>
</evidence>
<dbReference type="InterPro" id="IPR029035">
    <property type="entry name" value="DHS-like_NAD/FAD-binding_dom"/>
</dbReference>
<dbReference type="PANTHER" id="PTHR11085">
    <property type="entry name" value="NAD-DEPENDENT PROTEIN DEACYLASE SIRTUIN-5, MITOCHONDRIAL-RELATED"/>
    <property type="match status" value="1"/>
</dbReference>
<comment type="subcellular location">
    <subcellularLocation>
        <location evidence="1">Mitochondrion</location>
    </subcellularLocation>
</comment>
<evidence type="ECO:0000313" key="9">
    <source>
        <dbReference type="Proteomes" id="UP000290288"/>
    </source>
</evidence>
<proteinExistence type="inferred from homology"/>
<organism evidence="8 9">
    <name type="scientific">Candolleomyces aberdarensis</name>
    <dbReference type="NCBI Taxonomy" id="2316362"/>
    <lineage>
        <taxon>Eukaryota</taxon>
        <taxon>Fungi</taxon>
        <taxon>Dikarya</taxon>
        <taxon>Basidiomycota</taxon>
        <taxon>Agaricomycotina</taxon>
        <taxon>Agaricomycetes</taxon>
        <taxon>Agaricomycetidae</taxon>
        <taxon>Agaricales</taxon>
        <taxon>Agaricineae</taxon>
        <taxon>Psathyrellaceae</taxon>
        <taxon>Candolleomyces</taxon>
    </lineage>
</organism>
<evidence type="ECO:0000256" key="1">
    <source>
        <dbReference type="ARBA" id="ARBA00004173"/>
    </source>
</evidence>
<gene>
    <name evidence="8" type="ORF">EST38_g4171</name>
</gene>
<feature type="domain" description="Deacetylase sirtuin-type" evidence="7">
    <location>
        <begin position="17"/>
        <end position="237"/>
    </location>
</feature>
<evidence type="ECO:0000256" key="4">
    <source>
        <dbReference type="ARBA" id="ARBA00023027"/>
    </source>
</evidence>
<dbReference type="GO" id="GO:0005739">
    <property type="term" value="C:mitochondrion"/>
    <property type="evidence" value="ECO:0007669"/>
    <property type="project" value="UniProtKB-SubCell"/>
</dbReference>
<evidence type="ECO:0000256" key="5">
    <source>
        <dbReference type="ARBA" id="ARBA00023128"/>
    </source>
</evidence>
<accession>A0A4Q2DQC8</accession>
<comment type="caution">
    <text evidence="6">Lacks conserved residue(s) required for the propagation of feature annotation.</text>
</comment>
<keyword evidence="5" id="KW-0496">Mitochondrion</keyword>
<dbReference type="GO" id="GO:0070403">
    <property type="term" value="F:NAD+ binding"/>
    <property type="evidence" value="ECO:0007669"/>
    <property type="project" value="InterPro"/>
</dbReference>
<dbReference type="GO" id="GO:0017136">
    <property type="term" value="F:histone deacetylase activity, NAD-dependent"/>
    <property type="evidence" value="ECO:0007669"/>
    <property type="project" value="TreeGrafter"/>
</dbReference>
<evidence type="ECO:0000256" key="2">
    <source>
        <dbReference type="ARBA" id="ARBA00006924"/>
    </source>
</evidence>
<dbReference type="OrthoDB" id="424302at2759"/>
<dbReference type="STRING" id="2316362.A0A4Q2DQC8"/>
<keyword evidence="9" id="KW-1185">Reference proteome</keyword>
<dbReference type="InterPro" id="IPR026590">
    <property type="entry name" value="Ssirtuin_cat_dom"/>
</dbReference>
<dbReference type="Pfam" id="PF02146">
    <property type="entry name" value="SIR2"/>
    <property type="match status" value="2"/>
</dbReference>
<comment type="similarity">
    <text evidence="2">Belongs to the sirtuin family. Class I subfamily.</text>
</comment>
<keyword evidence="3" id="KW-0808">Transferase</keyword>
<evidence type="ECO:0000313" key="8">
    <source>
        <dbReference type="EMBL" id="RXW21686.1"/>
    </source>
</evidence>